<evidence type="ECO:0000313" key="3">
    <source>
        <dbReference type="EMBL" id="AUW47315.1"/>
    </source>
</evidence>
<dbReference type="InterPro" id="IPR000594">
    <property type="entry name" value="ThiF_NAD_FAD-bd"/>
</dbReference>
<organism evidence="3 4">
    <name type="scientific">Rhizobium leguminosarum</name>
    <dbReference type="NCBI Taxonomy" id="384"/>
    <lineage>
        <taxon>Bacteria</taxon>
        <taxon>Pseudomonadati</taxon>
        <taxon>Pseudomonadota</taxon>
        <taxon>Alphaproteobacteria</taxon>
        <taxon>Hyphomicrobiales</taxon>
        <taxon>Rhizobiaceae</taxon>
        <taxon>Rhizobium/Agrobacterium group</taxon>
        <taxon>Rhizobium</taxon>
    </lineage>
</organism>
<dbReference type="GO" id="GO:0008641">
    <property type="term" value="F:ubiquitin-like modifier activating enzyme activity"/>
    <property type="evidence" value="ECO:0007669"/>
    <property type="project" value="InterPro"/>
</dbReference>
<evidence type="ECO:0000259" key="1">
    <source>
        <dbReference type="Pfam" id="PF00899"/>
    </source>
</evidence>
<dbReference type="SUPFAM" id="SSF69572">
    <property type="entry name" value="Activating enzymes of the ubiquitin-like proteins"/>
    <property type="match status" value="1"/>
</dbReference>
<dbReference type="Gene3D" id="3.40.50.720">
    <property type="entry name" value="NAD(P)-binding Rossmann-like Domain"/>
    <property type="match status" value="1"/>
</dbReference>
<evidence type="ECO:0000259" key="2">
    <source>
        <dbReference type="Pfam" id="PF14463"/>
    </source>
</evidence>
<dbReference type="EMBL" id="CP025015">
    <property type="protein sequence ID" value="AUW47315.1"/>
    <property type="molecule type" value="Genomic_DNA"/>
</dbReference>
<dbReference type="InterPro" id="IPR035985">
    <property type="entry name" value="Ubiquitin-activating_enz"/>
</dbReference>
<evidence type="ECO:0008006" key="5">
    <source>
        <dbReference type="Google" id="ProtNLM"/>
    </source>
</evidence>
<dbReference type="RefSeq" id="WP_105009788.1">
    <property type="nucleotide sequence ID" value="NZ_CP025015.1"/>
</dbReference>
<dbReference type="Pfam" id="PF14463">
    <property type="entry name" value="E1-N"/>
    <property type="match status" value="1"/>
</dbReference>
<gene>
    <name evidence="3" type="ORF">CUJ84_pRLN3000186</name>
</gene>
<geneLocation type="plasmid" evidence="4">
    <name>prln3</name>
</geneLocation>
<evidence type="ECO:0000313" key="4">
    <source>
        <dbReference type="Proteomes" id="UP000238523"/>
    </source>
</evidence>
<dbReference type="Pfam" id="PF00899">
    <property type="entry name" value="ThiF"/>
    <property type="match status" value="1"/>
</dbReference>
<keyword evidence="3" id="KW-0614">Plasmid</keyword>
<accession>A0A2K9ZGD7</accession>
<reference evidence="3 4" key="1">
    <citation type="submission" date="2017-11" db="EMBL/GenBank/DDBJ databases">
        <title>Complete genome of Rhizobium leguminosarum Norway, an ineffective micro-symbiont.</title>
        <authorList>
            <person name="Hoffrichter A."/>
            <person name="Liang J."/>
            <person name="Brachmann A."/>
            <person name="Marin M."/>
        </authorList>
    </citation>
    <scope>NUCLEOTIDE SEQUENCE [LARGE SCALE GENOMIC DNA]</scope>
    <source>
        <strain evidence="3 4">Norway</strain>
        <plasmid evidence="4">Plasmid prln3</plasmid>
    </source>
</reference>
<feature type="domain" description="THIF-type NAD/FAD binding fold" evidence="1">
    <location>
        <begin position="157"/>
        <end position="430"/>
    </location>
</feature>
<dbReference type="InterPro" id="IPR025221">
    <property type="entry name" value="E1-N_dom"/>
</dbReference>
<protein>
    <recommendedName>
        <fullName evidence="5">THIF-type NAD/FAD binding fold domain-containing protein</fullName>
    </recommendedName>
</protein>
<feature type="domain" description="E1 N-terminal" evidence="2">
    <location>
        <begin position="1"/>
        <end position="148"/>
    </location>
</feature>
<sequence>MTTVGQENARMLASLLGIEEADAAQRLDKTVLVTVAPGFTAVGGEVSELLERTIHVARSDEGKPDLELVIGSVQPATSGPYLFASLNQRGVTIDAASLRHSNEHVHPLLTALAACHIAAAALHRVIGSSSLPRFGLPLSVDFAELGIPERGLATALDISGAVLVGGGAVGNGFLRALRHLEVRGTLRMVDPKVVGEGNPNRCLYFTGDHVGLPKAPALAQAAQPDFPGLRLEPHACTFGELVAKTGPADTAIVTVDSRRARRSLQKEIPRRVIDASTTDARAVIVHSHSQPTDDACLACIYRHIPDEHARERSIAEALGIDIETVREGFISPDAAARIAKAHFSVEASTIVGRAYDTLFKELCSAQALLTPEGRQVLAPFAFVSALAGVLLVVELLRSNHQAATTNYWTVDPWGAPIGRLRRLRPRVPECEFCADDDARSLAHSLWTQNGEVR</sequence>
<dbReference type="Proteomes" id="UP000238523">
    <property type="component" value="Plasmid pRLN3"/>
</dbReference>
<name>A0A2K9ZGD7_RHILE</name>
<proteinExistence type="predicted"/>
<dbReference type="AlphaFoldDB" id="A0A2K9ZGD7"/>